<evidence type="ECO:0000313" key="2">
    <source>
        <dbReference type="Proteomes" id="UP000480350"/>
    </source>
</evidence>
<sequence>MINLLHPALFGAAAFLSAIATYRLVVRNAGAGLVGNSRRRAETVSEPIVYLIRNGVLADSNFEGERFLQRFPLAPSGMSRLRAALASQFDGVDALIRPGSGSSDVHAASRDGSLLLTSESVQNAVRIRIFPSGEHRSGHDDLYRKVASEAELETLRESTEHSPFLVWREAPDGTPVWVNRAYADSVGAAFGSERLLSWPLPRLFPDLRSGGARRLSLANAAGKSLDWYDIHSTRIGDDTLFTAFNASATVQAETQLKDFMQTLTKTFAQLDIGLAIFDKSRQLVLFNPALTDLTGLPIDFLTARPSLVALLDKLREKRMLPEPRDYKSWRQSIAELEAAAADGTYSETWLLPGNRTFRVTGRPHPDGAIAFLIQDISAEVSLTRRFRSEIETGQTVLDNMDQAVAVFSASGALILSNRAYRRAFSVDPEARLEPASIVDATRLWHAHSAPTPIWGDVRDFARDDTERAEWAATVTLKDGRNMVCRFIPLADGGMQTVFDIGGAVSGPVEDDLMAVV</sequence>
<accession>A0A7C9IGU0</accession>
<evidence type="ECO:0000313" key="1">
    <source>
        <dbReference type="EMBL" id="MXQ08227.1"/>
    </source>
</evidence>
<dbReference type="EMBL" id="WUPT01000002">
    <property type="protein sequence ID" value="MXQ08227.1"/>
    <property type="molecule type" value="Genomic_DNA"/>
</dbReference>
<proteinExistence type="predicted"/>
<dbReference type="RefSeq" id="WP_160764168.1">
    <property type="nucleotide sequence ID" value="NZ_WUPT01000002.1"/>
</dbReference>
<dbReference type="InterPro" id="IPR035965">
    <property type="entry name" value="PAS-like_dom_sf"/>
</dbReference>
<reference evidence="1 2" key="1">
    <citation type="submission" date="2019-12" db="EMBL/GenBank/DDBJ databases">
        <authorList>
            <person name="Lee S.D."/>
        </authorList>
    </citation>
    <scope>NUCLEOTIDE SEQUENCE [LARGE SCALE GENOMIC DNA]</scope>
    <source>
        <strain evidence="1 2">GH1-50</strain>
    </source>
</reference>
<dbReference type="SUPFAM" id="SSF55785">
    <property type="entry name" value="PYP-like sensor domain (PAS domain)"/>
    <property type="match status" value="2"/>
</dbReference>
<gene>
    <name evidence="1" type="ORF">GQ651_10270</name>
</gene>
<keyword evidence="2" id="KW-1185">Reference proteome</keyword>
<dbReference type="AlphaFoldDB" id="A0A7C9IGU0"/>
<comment type="caution">
    <text evidence="1">The sequence shown here is derived from an EMBL/GenBank/DDBJ whole genome shotgun (WGS) entry which is preliminary data.</text>
</comment>
<dbReference type="Pfam" id="PF12860">
    <property type="entry name" value="PAS_7"/>
    <property type="match status" value="2"/>
</dbReference>
<reference evidence="1 2" key="2">
    <citation type="submission" date="2020-03" db="EMBL/GenBank/DDBJ databases">
        <title>Kangsaoukella pontilimi gen. nov., sp. nov., a new member of the family Rhodobacteraceae isolated from a tidal mudflat.</title>
        <authorList>
            <person name="Kim I.S."/>
        </authorList>
    </citation>
    <scope>NUCLEOTIDE SEQUENCE [LARGE SCALE GENOMIC DNA]</scope>
    <source>
        <strain evidence="1 2">GH1-50</strain>
    </source>
</reference>
<name>A0A7C9IGU0_9RHOB</name>
<protein>
    <submittedName>
        <fullName evidence="1">PAS domain-containing protein</fullName>
    </submittedName>
</protein>
<dbReference type="Proteomes" id="UP000480350">
    <property type="component" value="Unassembled WGS sequence"/>
</dbReference>
<organism evidence="1 2">
    <name type="scientific">Kangsaoukella pontilimi</name>
    <dbReference type="NCBI Taxonomy" id="2691042"/>
    <lineage>
        <taxon>Bacteria</taxon>
        <taxon>Pseudomonadati</taxon>
        <taxon>Pseudomonadota</taxon>
        <taxon>Alphaproteobacteria</taxon>
        <taxon>Rhodobacterales</taxon>
        <taxon>Paracoccaceae</taxon>
        <taxon>Kangsaoukella</taxon>
    </lineage>
</organism>